<feature type="domain" description="Cyclodeaminase/cyclohydrolase" evidence="2">
    <location>
        <begin position="45"/>
        <end position="211"/>
    </location>
</feature>
<evidence type="ECO:0000256" key="1">
    <source>
        <dbReference type="SAM" id="MobiDB-lite"/>
    </source>
</evidence>
<dbReference type="SUPFAM" id="SSF101262">
    <property type="entry name" value="Methenyltetrahydrofolate cyclohydrolase-like"/>
    <property type="match status" value="1"/>
</dbReference>
<dbReference type="InterPro" id="IPR007044">
    <property type="entry name" value="Cyclodeamin/CycHdrlase"/>
</dbReference>
<comment type="caution">
    <text evidence="3">The sequence shown here is derived from an EMBL/GenBank/DDBJ whole genome shotgun (WGS) entry which is preliminary data.</text>
</comment>
<dbReference type="Proteomes" id="UP000786387">
    <property type="component" value="Unassembled WGS sequence"/>
</dbReference>
<dbReference type="Gene3D" id="1.20.120.680">
    <property type="entry name" value="Formiminotetrahydrofolate cyclodeaminase monomer, up-and-down helical bundle"/>
    <property type="match status" value="1"/>
</dbReference>
<evidence type="ECO:0000259" key="2">
    <source>
        <dbReference type="Pfam" id="PF04961"/>
    </source>
</evidence>
<dbReference type="Pfam" id="PF04961">
    <property type="entry name" value="FTCD_C"/>
    <property type="match status" value="1"/>
</dbReference>
<keyword evidence="4" id="KW-1185">Reference proteome</keyword>
<protein>
    <submittedName>
        <fullName evidence="3">Cyclodeaminase/cyclohydrolase family protein</fullName>
    </submittedName>
</protein>
<proteinExistence type="predicted"/>
<reference evidence="3 4" key="1">
    <citation type="submission" date="2020-02" db="EMBL/GenBank/DDBJ databases">
        <title>Synteny-based analysis reveals conserved mechanism for high triclosan tolerance in Pseudomonas, as well as instances of horizontal transfer.</title>
        <authorList>
            <person name="Mcfarland A.G."/>
            <person name="Bertucci H.K."/>
            <person name="Litmann E."/>
            <person name="Shen J."/>
            <person name="Huttenhower C."/>
            <person name="Hartmann E.M."/>
        </authorList>
    </citation>
    <scope>NUCLEOTIDE SEQUENCE [LARGE SCALE GENOMIC DNA]</scope>
    <source>
        <strain evidence="3 4">115A1</strain>
    </source>
</reference>
<organism evidence="3 4">
    <name type="scientific">Stutzerimonas azotifigens</name>
    <dbReference type="NCBI Taxonomy" id="291995"/>
    <lineage>
        <taxon>Bacteria</taxon>
        <taxon>Pseudomonadati</taxon>
        <taxon>Pseudomonadota</taxon>
        <taxon>Gammaproteobacteria</taxon>
        <taxon>Pseudomonadales</taxon>
        <taxon>Pseudomonadaceae</taxon>
        <taxon>Stutzerimonas</taxon>
    </lineage>
</organism>
<accession>A0ABR5Z2N0</accession>
<name>A0ABR5Z2N0_9GAMM</name>
<gene>
    <name evidence="3" type="ORF">G7026_13950</name>
</gene>
<dbReference type="InterPro" id="IPR036178">
    <property type="entry name" value="Formintransfe-cycloase-like_sf"/>
</dbReference>
<feature type="region of interest" description="Disordered" evidence="1">
    <location>
        <begin position="1"/>
        <end position="29"/>
    </location>
</feature>
<dbReference type="EMBL" id="JAAMRF010000006">
    <property type="protein sequence ID" value="MBA1274461.1"/>
    <property type="molecule type" value="Genomic_DNA"/>
</dbReference>
<sequence length="241" mass="25347">MTSAFGPPPARAGGTCSGIDPSNRDSSCLAEDDLSELPTSVWSRSLERFRQDTAANRPTPGCGAVAAVSASLGLALVLKALRISQTRQEDPRRLRLIEPVETLLKRLGSFADDDMQAFSRYLQAARQSDDTSGDDVQAAARQACAVPLATAHACLEALGLSVSALSLAVDVVRADIEAGALLIHSALSAALLNVDADLPCLAGHDSREQARAMRQRLQADADAALQRLRGGASRGRGMTSR</sequence>
<evidence type="ECO:0000313" key="3">
    <source>
        <dbReference type="EMBL" id="MBA1274461.1"/>
    </source>
</evidence>
<evidence type="ECO:0000313" key="4">
    <source>
        <dbReference type="Proteomes" id="UP000786387"/>
    </source>
</evidence>
<feature type="compositionally biased region" description="Pro residues" evidence="1">
    <location>
        <begin position="1"/>
        <end position="10"/>
    </location>
</feature>